<dbReference type="VEuPathDB" id="FungiDB:HpaG804982"/>
<dbReference type="EnsemblProtists" id="HpaT804982">
    <property type="protein sequence ID" value="HpaP804982"/>
    <property type="gene ID" value="HpaG804982"/>
</dbReference>
<sequence>MCELWRRWRGTRDKPVNTTLVVIQASFDESWTFFVRRWNTDANFVRRLAEQETKHRNLLGCRTSDERCVESLRARRNDKSCQRPLTRPRSRSRSPLASRVTRHSRSRSCSRSPHGRIRLRRPGHQREASAYRRDQQYPACRDVHGYAQPPNVDTYRYQSAGEDRRAEMVFGMTRAARKEPVVDVSVVERLCLVEQLMDFVDTTYIWYAMLRRVLRGSARMLRWRQLG</sequence>
<proteinExistence type="predicted"/>
<reference evidence="2" key="2">
    <citation type="submission" date="2015-06" db="UniProtKB">
        <authorList>
            <consortium name="EnsemblProtists"/>
        </authorList>
    </citation>
    <scope>IDENTIFICATION</scope>
    <source>
        <strain evidence="2">Emoy2</strain>
    </source>
</reference>
<name>M4BFB3_HYAAE</name>
<evidence type="ECO:0000313" key="2">
    <source>
        <dbReference type="EnsemblProtists" id="HpaP804982"/>
    </source>
</evidence>
<keyword evidence="3" id="KW-1185">Reference proteome</keyword>
<dbReference type="Proteomes" id="UP000011713">
    <property type="component" value="Unassembled WGS sequence"/>
</dbReference>
<dbReference type="AlphaFoldDB" id="M4BFB3"/>
<protein>
    <submittedName>
        <fullName evidence="2">Uncharacterized protein</fullName>
    </submittedName>
</protein>
<accession>M4BFB3</accession>
<dbReference type="HOGENOM" id="CLU_1221680_0_0_1"/>
<evidence type="ECO:0000256" key="1">
    <source>
        <dbReference type="SAM" id="MobiDB-lite"/>
    </source>
</evidence>
<dbReference type="InParanoid" id="M4BFB3"/>
<reference evidence="3" key="1">
    <citation type="journal article" date="2010" name="Science">
        <title>Signatures of adaptation to obligate biotrophy in the Hyaloperonospora arabidopsidis genome.</title>
        <authorList>
            <person name="Baxter L."/>
            <person name="Tripathy S."/>
            <person name="Ishaque N."/>
            <person name="Boot N."/>
            <person name="Cabral A."/>
            <person name="Kemen E."/>
            <person name="Thines M."/>
            <person name="Ah-Fong A."/>
            <person name="Anderson R."/>
            <person name="Badejoko W."/>
            <person name="Bittner-Eddy P."/>
            <person name="Boore J.L."/>
            <person name="Chibucos M.C."/>
            <person name="Coates M."/>
            <person name="Dehal P."/>
            <person name="Delehaunty K."/>
            <person name="Dong S."/>
            <person name="Downton P."/>
            <person name="Dumas B."/>
            <person name="Fabro G."/>
            <person name="Fronick C."/>
            <person name="Fuerstenberg S.I."/>
            <person name="Fulton L."/>
            <person name="Gaulin E."/>
            <person name="Govers F."/>
            <person name="Hughes L."/>
            <person name="Humphray S."/>
            <person name="Jiang R.H."/>
            <person name="Judelson H."/>
            <person name="Kamoun S."/>
            <person name="Kyung K."/>
            <person name="Meijer H."/>
            <person name="Minx P."/>
            <person name="Morris P."/>
            <person name="Nelson J."/>
            <person name="Phuntumart V."/>
            <person name="Qutob D."/>
            <person name="Rehmany A."/>
            <person name="Rougon-Cardoso A."/>
            <person name="Ryden P."/>
            <person name="Torto-Alalibo T."/>
            <person name="Studholme D."/>
            <person name="Wang Y."/>
            <person name="Win J."/>
            <person name="Wood J."/>
            <person name="Clifton S.W."/>
            <person name="Rogers J."/>
            <person name="Van den Ackerveken G."/>
            <person name="Jones J.D."/>
            <person name="McDowell J.M."/>
            <person name="Beynon J."/>
            <person name="Tyler B.M."/>
        </authorList>
    </citation>
    <scope>NUCLEOTIDE SEQUENCE [LARGE SCALE GENOMIC DNA]</scope>
    <source>
        <strain evidence="3">Emoy2</strain>
    </source>
</reference>
<organism evidence="2 3">
    <name type="scientific">Hyaloperonospora arabidopsidis (strain Emoy2)</name>
    <name type="common">Downy mildew agent</name>
    <name type="synonym">Peronospora arabidopsidis</name>
    <dbReference type="NCBI Taxonomy" id="559515"/>
    <lineage>
        <taxon>Eukaryota</taxon>
        <taxon>Sar</taxon>
        <taxon>Stramenopiles</taxon>
        <taxon>Oomycota</taxon>
        <taxon>Peronosporomycetes</taxon>
        <taxon>Peronosporales</taxon>
        <taxon>Peronosporaceae</taxon>
        <taxon>Hyaloperonospora</taxon>
    </lineage>
</organism>
<evidence type="ECO:0000313" key="3">
    <source>
        <dbReference type="Proteomes" id="UP000011713"/>
    </source>
</evidence>
<feature type="compositionally biased region" description="Basic residues" evidence="1">
    <location>
        <begin position="100"/>
        <end position="123"/>
    </location>
</feature>
<feature type="region of interest" description="Disordered" evidence="1">
    <location>
        <begin position="79"/>
        <end position="130"/>
    </location>
</feature>
<dbReference type="EMBL" id="JH598203">
    <property type="status" value="NOT_ANNOTATED_CDS"/>
    <property type="molecule type" value="Genomic_DNA"/>
</dbReference>